<keyword evidence="4" id="KW-1185">Reference proteome</keyword>
<comment type="caution">
    <text evidence="3">The sequence shown here is derived from an EMBL/GenBank/DDBJ whole genome shotgun (WGS) entry which is preliminary data.</text>
</comment>
<dbReference type="InterPro" id="IPR028054">
    <property type="entry name" value="DUF4481"/>
</dbReference>
<dbReference type="PANTHER" id="PTHR31193:SF1">
    <property type="entry name" value="TRANSMEMBRANE PROTEIN 268"/>
    <property type="match status" value="1"/>
</dbReference>
<dbReference type="Pfam" id="PF14800">
    <property type="entry name" value="DUF4481"/>
    <property type="match status" value="1"/>
</dbReference>
<dbReference type="PANTHER" id="PTHR31193">
    <property type="entry name" value="TRANSMEMBRANE PROTEIN C9ORF91"/>
    <property type="match status" value="1"/>
</dbReference>
<reference evidence="3 4" key="1">
    <citation type="journal article" date="2018" name="Gigascience">
        <title>Genomes of trombidid mites reveal novel predicted allergens and laterally-transferred genes associated with secondary metabolism.</title>
        <authorList>
            <person name="Dong X."/>
            <person name="Chaisiri K."/>
            <person name="Xia D."/>
            <person name="Armstrong S.D."/>
            <person name="Fang Y."/>
            <person name="Donnelly M.J."/>
            <person name="Kadowaki T."/>
            <person name="McGarry J.W."/>
            <person name="Darby A.C."/>
            <person name="Makepeace B.L."/>
        </authorList>
    </citation>
    <scope>NUCLEOTIDE SEQUENCE [LARGE SCALE GENOMIC DNA]</scope>
    <source>
        <strain evidence="3">UoL-UT</strain>
    </source>
</reference>
<dbReference type="VEuPathDB" id="VectorBase:LDEU006418"/>
<evidence type="ECO:0000256" key="1">
    <source>
        <dbReference type="SAM" id="MobiDB-lite"/>
    </source>
</evidence>
<name>A0A443SDP5_9ACAR</name>
<gene>
    <name evidence="3" type="ORF">B4U80_04728</name>
</gene>
<feature type="compositionally biased region" description="Polar residues" evidence="1">
    <location>
        <begin position="89"/>
        <end position="100"/>
    </location>
</feature>
<keyword evidence="2" id="KW-0812">Transmembrane</keyword>
<sequence>MSDRIINGEKLQENEERHKAWTKFEEGEKQNSDEFVLNAMNLSTIATLEPSQSFQVISHSSNDDNDRSRSCSPLRVSVLPPPPSVKRPTSATSVKQAASNSTVINVDNNEQSPNESPIHMAAVSNQMNNIPLNNLSNNVTVSSPKSFKNGDIIVSLLPQNTHCAWTTPAAFKPELVPEELMAQGLRLTVEDYVSAMQVLVNDYRFKLYIIFYKRILVVWIALGFVVLLTLLFHGVKGMALFGGGVLWLIINALGIFFSMWIKIKLYRMLERCVARANENLMKNNIIVAIDDRGKISCHKVHLIFIYFDIQYCIKYLNDMLENEQSSNAQPSLPPLSFSRHDIDASDIIITGSSPTRVSQKEKYGEKLLLRYSQRWAKDFVRSRIDLNVPLHGDASTEPTIPIPPRHCPKSRCPCQFVEEHLRFKPLTKCSIKELFC</sequence>
<proteinExistence type="predicted"/>
<dbReference type="EMBL" id="NCKV01003516">
    <property type="protein sequence ID" value="RWS25621.1"/>
    <property type="molecule type" value="Genomic_DNA"/>
</dbReference>
<dbReference type="Proteomes" id="UP000288716">
    <property type="component" value="Unassembled WGS sequence"/>
</dbReference>
<dbReference type="OrthoDB" id="8250049at2759"/>
<accession>A0A443SDP5</accession>
<dbReference type="STRING" id="299467.A0A443SDP5"/>
<keyword evidence="2" id="KW-1133">Transmembrane helix</keyword>
<feature type="transmembrane region" description="Helical" evidence="2">
    <location>
        <begin position="211"/>
        <end position="232"/>
    </location>
</feature>
<feature type="transmembrane region" description="Helical" evidence="2">
    <location>
        <begin position="238"/>
        <end position="261"/>
    </location>
</feature>
<keyword evidence="2" id="KW-0472">Membrane</keyword>
<feature type="region of interest" description="Disordered" evidence="1">
    <location>
        <begin position="56"/>
        <end position="100"/>
    </location>
</feature>
<protein>
    <submittedName>
        <fullName evidence="3">Uncharacterized protein</fullName>
    </submittedName>
</protein>
<dbReference type="AlphaFoldDB" id="A0A443SDP5"/>
<evidence type="ECO:0000313" key="4">
    <source>
        <dbReference type="Proteomes" id="UP000288716"/>
    </source>
</evidence>
<organism evidence="3 4">
    <name type="scientific">Leptotrombidium deliense</name>
    <dbReference type="NCBI Taxonomy" id="299467"/>
    <lineage>
        <taxon>Eukaryota</taxon>
        <taxon>Metazoa</taxon>
        <taxon>Ecdysozoa</taxon>
        <taxon>Arthropoda</taxon>
        <taxon>Chelicerata</taxon>
        <taxon>Arachnida</taxon>
        <taxon>Acari</taxon>
        <taxon>Acariformes</taxon>
        <taxon>Trombidiformes</taxon>
        <taxon>Prostigmata</taxon>
        <taxon>Anystina</taxon>
        <taxon>Parasitengona</taxon>
        <taxon>Trombiculoidea</taxon>
        <taxon>Trombiculidae</taxon>
        <taxon>Leptotrombidium</taxon>
    </lineage>
</organism>
<evidence type="ECO:0000313" key="3">
    <source>
        <dbReference type="EMBL" id="RWS25621.1"/>
    </source>
</evidence>
<evidence type="ECO:0000256" key="2">
    <source>
        <dbReference type="SAM" id="Phobius"/>
    </source>
</evidence>